<protein>
    <submittedName>
        <fullName evidence="2">Uncharacterized protein</fullName>
    </submittedName>
</protein>
<gene>
    <name evidence="1" type="ORF">UFOVP467_4</name>
    <name evidence="2" type="ORF">UFOVP657_30</name>
</gene>
<reference evidence="2" key="1">
    <citation type="submission" date="2020-04" db="EMBL/GenBank/DDBJ databases">
        <authorList>
            <person name="Chiriac C."/>
            <person name="Salcher M."/>
            <person name="Ghai R."/>
            <person name="Kavagutti S V."/>
        </authorList>
    </citation>
    <scope>NUCLEOTIDE SEQUENCE</scope>
</reference>
<sequence>MLANLIELIDKMSQNSEFKDGWKELEPTVGINHIVTLNWPKFRLKLVSFKMPHNWDGSLEKAENIVPLDALYLDKDDVIIWRTQKNTNDKNWDDLERALVVDVVDRFLAGEWTPPWKCGFCASRHNGSMKPRW</sequence>
<organism evidence="2">
    <name type="scientific">uncultured Caudovirales phage</name>
    <dbReference type="NCBI Taxonomy" id="2100421"/>
    <lineage>
        <taxon>Viruses</taxon>
        <taxon>Duplodnaviria</taxon>
        <taxon>Heunggongvirae</taxon>
        <taxon>Uroviricota</taxon>
        <taxon>Caudoviricetes</taxon>
        <taxon>Peduoviridae</taxon>
        <taxon>Maltschvirus</taxon>
        <taxon>Maltschvirus maltsch</taxon>
    </lineage>
</organism>
<proteinExistence type="predicted"/>
<evidence type="ECO:0000313" key="2">
    <source>
        <dbReference type="EMBL" id="CAB4155988.1"/>
    </source>
</evidence>
<name>A0A6J5NGF3_9CAUD</name>
<accession>A0A6J5NGF3</accession>
<dbReference type="EMBL" id="LR796634">
    <property type="protein sequence ID" value="CAB4155988.1"/>
    <property type="molecule type" value="Genomic_DNA"/>
</dbReference>
<dbReference type="EMBL" id="LR796441">
    <property type="protein sequence ID" value="CAB4144944.1"/>
    <property type="molecule type" value="Genomic_DNA"/>
</dbReference>
<evidence type="ECO:0000313" key="1">
    <source>
        <dbReference type="EMBL" id="CAB4144944.1"/>
    </source>
</evidence>